<accession>A0ABT8WIX0</accession>
<protein>
    <submittedName>
        <fullName evidence="1">Uncharacterized protein</fullName>
    </submittedName>
</protein>
<proteinExistence type="predicted"/>
<name>A0ABT8WIX0_9FLAO</name>
<dbReference type="EMBL" id="JAUOEL010000001">
    <property type="protein sequence ID" value="MDO5972912.1"/>
    <property type="molecule type" value="Genomic_DNA"/>
</dbReference>
<gene>
    <name evidence="1" type="ORF">Q4Q40_01840</name>
</gene>
<evidence type="ECO:0000313" key="2">
    <source>
        <dbReference type="Proteomes" id="UP001176806"/>
    </source>
</evidence>
<dbReference type="Proteomes" id="UP001176806">
    <property type="component" value="Unassembled WGS sequence"/>
</dbReference>
<comment type="caution">
    <text evidence="1">The sequence shown here is derived from an EMBL/GenBank/DDBJ whole genome shotgun (WGS) entry which is preliminary data.</text>
</comment>
<reference evidence="1" key="1">
    <citation type="submission" date="2023-07" db="EMBL/GenBank/DDBJ databases">
        <title>Two novel species in the genus Flavivirga.</title>
        <authorList>
            <person name="Kwon K."/>
        </authorList>
    </citation>
    <scope>NUCLEOTIDE SEQUENCE</scope>
    <source>
        <strain evidence="1">KACC 14158</strain>
    </source>
</reference>
<dbReference type="RefSeq" id="WP_303299969.1">
    <property type="nucleotide sequence ID" value="NZ_BAABDA010000042.1"/>
</dbReference>
<keyword evidence="2" id="KW-1185">Reference proteome</keyword>
<evidence type="ECO:0000313" key="1">
    <source>
        <dbReference type="EMBL" id="MDO5972912.1"/>
    </source>
</evidence>
<sequence>MKKLALFSITLLLICNKTYTQNTPEATGLSAITFITIESDKKAIAKEIAQFRSKEYIINNIIGRTNGKDIRFETESLASDDSSSLVSIAFNCNELNEKGLLLAFFGPNTDANGELKDAYGFRYIPLKEAQDLFKRIDKVQDDNKKYLSSDNDVNNVYIEFEDVKFVIYKDDGEQIRVFWNGFQIVWERTAFDRSKRRLKKWFD</sequence>
<organism evidence="1 2">
    <name type="scientific">Flavivirga jejuensis</name>
    <dbReference type="NCBI Taxonomy" id="870487"/>
    <lineage>
        <taxon>Bacteria</taxon>
        <taxon>Pseudomonadati</taxon>
        <taxon>Bacteroidota</taxon>
        <taxon>Flavobacteriia</taxon>
        <taxon>Flavobacteriales</taxon>
        <taxon>Flavobacteriaceae</taxon>
        <taxon>Flavivirga</taxon>
    </lineage>
</organism>